<dbReference type="Gene3D" id="3.40.190.10">
    <property type="entry name" value="Periplasmic binding protein-like II"/>
    <property type="match status" value="2"/>
</dbReference>
<dbReference type="SUPFAM" id="SSF53850">
    <property type="entry name" value="Periplasmic binding protein-like II"/>
    <property type="match status" value="1"/>
</dbReference>
<name>A0AA97F7Y7_9SPHN</name>
<dbReference type="EMBL" id="CP136594">
    <property type="protein sequence ID" value="WOE74948.1"/>
    <property type="molecule type" value="Genomic_DNA"/>
</dbReference>
<organism evidence="7 8">
    <name type="scientific">Alterisphingorhabdus coralli</name>
    <dbReference type="NCBI Taxonomy" id="3071408"/>
    <lineage>
        <taxon>Bacteria</taxon>
        <taxon>Pseudomonadati</taxon>
        <taxon>Pseudomonadota</taxon>
        <taxon>Alphaproteobacteria</taxon>
        <taxon>Sphingomonadales</taxon>
        <taxon>Sphingomonadaceae</taxon>
        <taxon>Alterisphingorhabdus (ex Yan et al. 2024)</taxon>
    </lineage>
</organism>
<dbReference type="PRINTS" id="PR00039">
    <property type="entry name" value="HTHLYSR"/>
</dbReference>
<dbReference type="KEGG" id="acoa:RB602_14075"/>
<evidence type="ECO:0000256" key="2">
    <source>
        <dbReference type="ARBA" id="ARBA00023015"/>
    </source>
</evidence>
<keyword evidence="3" id="KW-0238">DNA-binding</keyword>
<protein>
    <submittedName>
        <fullName evidence="7">Hydrogen peroxide-inducible genes activator</fullName>
    </submittedName>
</protein>
<dbReference type="Gene3D" id="1.10.10.10">
    <property type="entry name" value="Winged helix-like DNA-binding domain superfamily/Winged helix DNA-binding domain"/>
    <property type="match status" value="1"/>
</dbReference>
<evidence type="ECO:0000256" key="3">
    <source>
        <dbReference type="ARBA" id="ARBA00023125"/>
    </source>
</evidence>
<dbReference type="Pfam" id="PF03466">
    <property type="entry name" value="LysR_substrate"/>
    <property type="match status" value="1"/>
</dbReference>
<dbReference type="GO" id="GO:0032993">
    <property type="term" value="C:protein-DNA complex"/>
    <property type="evidence" value="ECO:0007669"/>
    <property type="project" value="TreeGrafter"/>
</dbReference>
<keyword evidence="2" id="KW-0805">Transcription regulation</keyword>
<dbReference type="InterPro" id="IPR036390">
    <property type="entry name" value="WH_DNA-bd_sf"/>
</dbReference>
<accession>A0AA97F7Y7</accession>
<reference evidence="7 8" key="1">
    <citation type="submission" date="2023-10" db="EMBL/GenBank/DDBJ databases">
        <title>Complete genome sequence of a Sphingomonadaceae bacterium.</title>
        <authorList>
            <person name="Yan C."/>
        </authorList>
    </citation>
    <scope>NUCLEOTIDE SEQUENCE [LARGE SCALE GENOMIC DNA]</scope>
    <source>
        <strain evidence="7 8">SCSIO 66989</strain>
    </source>
</reference>
<sequence length="309" mass="34614">MPTLRQLEYLIAIADLGHFGRAADRVHVSQPTLSQQIRTLEQRLGVKLVERESRGAELTPIGREIAVKARKILVDVRDLRDTATKANDGRAGTLRFGVSPTIGPYFMPDIVRQMHQLAPNMRLYIREGIPVQQVQELASGSIDILLGPLPIENSALEVEPLFHEPLYIVAPPDHRLAQMEPLQRSDFAGTGFLSLDPKHHYHIQTKTIADELGADILRDYEGTSLDSLRQMVGSGLGISLLPEFYLSSEVGGVDMVKRLEVKDWKASRSIGMAWRRGAAYEDTYRWMGEYIREKGLERLAEAQKAHGLS</sequence>
<dbReference type="InterPro" id="IPR036388">
    <property type="entry name" value="WH-like_DNA-bd_sf"/>
</dbReference>
<dbReference type="PROSITE" id="PS50931">
    <property type="entry name" value="HTH_LYSR"/>
    <property type="match status" value="1"/>
</dbReference>
<comment type="similarity">
    <text evidence="1">Belongs to the LysR transcriptional regulatory family.</text>
</comment>
<dbReference type="Proteomes" id="UP001302429">
    <property type="component" value="Chromosome"/>
</dbReference>
<evidence type="ECO:0000259" key="6">
    <source>
        <dbReference type="PROSITE" id="PS50931"/>
    </source>
</evidence>
<evidence type="ECO:0000256" key="4">
    <source>
        <dbReference type="ARBA" id="ARBA00023159"/>
    </source>
</evidence>
<dbReference type="InterPro" id="IPR005119">
    <property type="entry name" value="LysR_subst-bd"/>
</dbReference>
<gene>
    <name evidence="7" type="ORF">RB602_14075</name>
</gene>
<dbReference type="RefSeq" id="WP_317081420.1">
    <property type="nucleotide sequence ID" value="NZ_CP136594.1"/>
</dbReference>
<dbReference type="CDD" id="cd08411">
    <property type="entry name" value="PBP2_OxyR"/>
    <property type="match status" value="1"/>
</dbReference>
<dbReference type="Pfam" id="PF00126">
    <property type="entry name" value="HTH_1"/>
    <property type="match status" value="1"/>
</dbReference>
<feature type="domain" description="HTH lysR-type" evidence="6">
    <location>
        <begin position="2"/>
        <end position="59"/>
    </location>
</feature>
<dbReference type="SUPFAM" id="SSF46785">
    <property type="entry name" value="Winged helix' DNA-binding domain"/>
    <property type="match status" value="1"/>
</dbReference>
<dbReference type="PANTHER" id="PTHR30346">
    <property type="entry name" value="TRANSCRIPTIONAL DUAL REGULATOR HCAR-RELATED"/>
    <property type="match status" value="1"/>
</dbReference>
<dbReference type="AlphaFoldDB" id="A0AA97F7Y7"/>
<evidence type="ECO:0000313" key="8">
    <source>
        <dbReference type="Proteomes" id="UP001302429"/>
    </source>
</evidence>
<keyword evidence="4" id="KW-0010">Activator</keyword>
<dbReference type="GO" id="GO:0003700">
    <property type="term" value="F:DNA-binding transcription factor activity"/>
    <property type="evidence" value="ECO:0007669"/>
    <property type="project" value="InterPro"/>
</dbReference>
<dbReference type="PANTHER" id="PTHR30346:SF26">
    <property type="entry name" value="HYDROGEN PEROXIDE-INDUCIBLE GENES ACTIVATOR"/>
    <property type="match status" value="1"/>
</dbReference>
<keyword evidence="8" id="KW-1185">Reference proteome</keyword>
<dbReference type="FunFam" id="1.10.10.10:FF:000001">
    <property type="entry name" value="LysR family transcriptional regulator"/>
    <property type="match status" value="1"/>
</dbReference>
<keyword evidence="5" id="KW-0804">Transcription</keyword>
<evidence type="ECO:0000256" key="1">
    <source>
        <dbReference type="ARBA" id="ARBA00009437"/>
    </source>
</evidence>
<dbReference type="GO" id="GO:0003677">
    <property type="term" value="F:DNA binding"/>
    <property type="evidence" value="ECO:0007669"/>
    <property type="project" value="UniProtKB-KW"/>
</dbReference>
<evidence type="ECO:0000256" key="5">
    <source>
        <dbReference type="ARBA" id="ARBA00023163"/>
    </source>
</evidence>
<evidence type="ECO:0000313" key="7">
    <source>
        <dbReference type="EMBL" id="WOE74948.1"/>
    </source>
</evidence>
<dbReference type="InterPro" id="IPR000847">
    <property type="entry name" value="LysR_HTH_N"/>
</dbReference>
<proteinExistence type="inferred from homology"/>